<evidence type="ECO:0000313" key="2">
    <source>
        <dbReference type="EMBL" id="MBF2716407.1"/>
    </source>
</evidence>
<dbReference type="EMBL" id="JACXXJ020000005">
    <property type="protein sequence ID" value="MBF2716407.1"/>
    <property type="molecule type" value="Genomic_DNA"/>
</dbReference>
<comment type="caution">
    <text evidence="2">The sequence shown here is derived from an EMBL/GenBank/DDBJ whole genome shotgun (WGS) entry which is preliminary data.</text>
</comment>
<protein>
    <submittedName>
        <fullName evidence="2">DUF2155 domain-containing protein</fullName>
    </submittedName>
</protein>
<gene>
    <name evidence="2" type="ORF">IEI95_019540</name>
</gene>
<sequence>MKQTKRVLRAVLAATSLTAAFSITATVPADAARISNAVAVFSGLDKITGRITEFDVYLNETVQFGALQVTPKACYSRDETEAQHVDAFVQVDEITLDRRIRQIFSGWMFADSPALNAIEHPIYDVWLKDCKQTSDVPKPAK</sequence>
<evidence type="ECO:0000313" key="3">
    <source>
        <dbReference type="Proteomes" id="UP000655037"/>
    </source>
</evidence>
<proteinExistence type="predicted"/>
<evidence type="ECO:0000256" key="1">
    <source>
        <dbReference type="SAM" id="SignalP"/>
    </source>
</evidence>
<dbReference type="AlphaFoldDB" id="A0AAE2RH31"/>
<accession>A0AAE2RH31</accession>
<name>A0AAE2RH31_AGRVI</name>
<organism evidence="2 3">
    <name type="scientific">Agrobacterium vitis</name>
    <name type="common">Rhizobium vitis</name>
    <dbReference type="NCBI Taxonomy" id="373"/>
    <lineage>
        <taxon>Bacteria</taxon>
        <taxon>Pseudomonadati</taxon>
        <taxon>Pseudomonadota</taxon>
        <taxon>Alphaproteobacteria</taxon>
        <taxon>Hyphomicrobiales</taxon>
        <taxon>Rhizobiaceae</taxon>
        <taxon>Rhizobium/Agrobacterium group</taxon>
        <taxon>Agrobacterium</taxon>
    </lineage>
</organism>
<dbReference type="Pfam" id="PF09923">
    <property type="entry name" value="DUF2155"/>
    <property type="match status" value="1"/>
</dbReference>
<dbReference type="InterPro" id="IPR019225">
    <property type="entry name" value="DUF2155"/>
</dbReference>
<keyword evidence="1" id="KW-0732">Signal</keyword>
<feature type="chain" id="PRO_5042094053" evidence="1">
    <location>
        <begin position="26"/>
        <end position="141"/>
    </location>
</feature>
<feature type="signal peptide" evidence="1">
    <location>
        <begin position="1"/>
        <end position="25"/>
    </location>
</feature>
<reference evidence="2" key="1">
    <citation type="submission" date="2020-11" db="EMBL/GenBank/DDBJ databases">
        <title>Agrobacterium vitis strain K377 genome.</title>
        <authorList>
            <person name="Xi H."/>
        </authorList>
    </citation>
    <scope>NUCLEOTIDE SEQUENCE</scope>
    <source>
        <strain evidence="2">K377</strain>
    </source>
</reference>
<dbReference type="Proteomes" id="UP000655037">
    <property type="component" value="Unassembled WGS sequence"/>
</dbReference>